<dbReference type="Proteomes" id="UP001156694">
    <property type="component" value="Unassembled WGS sequence"/>
</dbReference>
<feature type="compositionally biased region" description="Low complexity" evidence="1">
    <location>
        <begin position="260"/>
        <end position="305"/>
    </location>
</feature>
<evidence type="ECO:0000313" key="4">
    <source>
        <dbReference type="Proteomes" id="UP001156694"/>
    </source>
</evidence>
<sequence>MVSEGNMKNRILKNYVNDTKGMVSFEAIWLMLFLSFFFAPTAYLYRTSETFLHGVWAQRTAARNNSINSSCSSSWFNPLPVTGGLGSHAITATVCGSQDGQNYFSSQNDYFWKKMDTAVQSPFSDFNRDMKDEAEHKTFKGDTSILTTKMLDLGDGNGDIISNFRIPGTYTESNLLVPNSNFWTFDKVHWREGHDKIVWSKFTKNQRLLFPEVYPSAEGTGGAGDEPSGSQPTSSHAGDASSVDGLNTSGNSTEQTDAVNASQDAAANAGGGDAASAAADAANQSAADSQAAADAAAAEAAANNP</sequence>
<comment type="caution">
    <text evidence="3">The sequence shown here is derived from an EMBL/GenBank/DDBJ whole genome shotgun (WGS) entry which is preliminary data.</text>
</comment>
<dbReference type="EMBL" id="BSNN01000004">
    <property type="protein sequence ID" value="GLQ35299.1"/>
    <property type="molecule type" value="Genomic_DNA"/>
</dbReference>
<feature type="region of interest" description="Disordered" evidence="1">
    <location>
        <begin position="215"/>
        <end position="305"/>
    </location>
</feature>
<keyword evidence="2" id="KW-0472">Membrane</keyword>
<evidence type="ECO:0000256" key="2">
    <source>
        <dbReference type="SAM" id="Phobius"/>
    </source>
</evidence>
<evidence type="ECO:0008006" key="5">
    <source>
        <dbReference type="Google" id="ProtNLM"/>
    </source>
</evidence>
<name>A0ABQ5VVY0_9RHOB</name>
<gene>
    <name evidence="3" type="ORF">GCM10007939_15820</name>
</gene>
<proteinExistence type="predicted"/>
<feature type="transmembrane region" description="Helical" evidence="2">
    <location>
        <begin position="21"/>
        <end position="45"/>
    </location>
</feature>
<keyword evidence="4" id="KW-1185">Reference proteome</keyword>
<reference evidence="4" key="1">
    <citation type="journal article" date="2019" name="Int. J. Syst. Evol. Microbiol.">
        <title>The Global Catalogue of Microorganisms (GCM) 10K type strain sequencing project: providing services to taxonomists for standard genome sequencing and annotation.</title>
        <authorList>
            <consortium name="The Broad Institute Genomics Platform"/>
            <consortium name="The Broad Institute Genome Sequencing Center for Infectious Disease"/>
            <person name="Wu L."/>
            <person name="Ma J."/>
        </authorList>
    </citation>
    <scope>NUCLEOTIDE SEQUENCE [LARGE SCALE GENOMIC DNA]</scope>
    <source>
        <strain evidence="4">NBRC 110140</strain>
    </source>
</reference>
<accession>A0ABQ5VVY0</accession>
<evidence type="ECO:0000313" key="3">
    <source>
        <dbReference type="EMBL" id="GLQ35299.1"/>
    </source>
</evidence>
<evidence type="ECO:0000256" key="1">
    <source>
        <dbReference type="SAM" id="MobiDB-lite"/>
    </source>
</evidence>
<protein>
    <recommendedName>
        <fullName evidence="5">TadE-like protein</fullName>
    </recommendedName>
</protein>
<keyword evidence="2" id="KW-0812">Transmembrane</keyword>
<feature type="compositionally biased region" description="Polar residues" evidence="1">
    <location>
        <begin position="244"/>
        <end position="259"/>
    </location>
</feature>
<organism evidence="3 4">
    <name type="scientific">Amylibacter marinus</name>
    <dbReference type="NCBI Taxonomy" id="1475483"/>
    <lineage>
        <taxon>Bacteria</taxon>
        <taxon>Pseudomonadati</taxon>
        <taxon>Pseudomonadota</taxon>
        <taxon>Alphaproteobacteria</taxon>
        <taxon>Rhodobacterales</taxon>
        <taxon>Paracoccaceae</taxon>
        <taxon>Amylibacter</taxon>
    </lineage>
</organism>
<keyword evidence="2" id="KW-1133">Transmembrane helix</keyword>